<dbReference type="EMBL" id="KY684089">
    <property type="protein sequence ID" value="ARF09890.1"/>
    <property type="molecule type" value="Genomic_DNA"/>
</dbReference>
<feature type="coiled-coil region" evidence="1">
    <location>
        <begin position="179"/>
        <end position="206"/>
    </location>
</feature>
<accession>A0A1V0SDT5</accession>
<keyword evidence="1" id="KW-0175">Coiled coil</keyword>
<reference evidence="2" key="1">
    <citation type="journal article" date="2017" name="Science">
        <title>Giant viruses with an expanded complement of translation system components.</title>
        <authorList>
            <person name="Schulz F."/>
            <person name="Yutin N."/>
            <person name="Ivanova N.N."/>
            <person name="Ortega D.R."/>
            <person name="Lee T.K."/>
            <person name="Vierheilig J."/>
            <person name="Daims H."/>
            <person name="Horn M."/>
            <person name="Wagner M."/>
            <person name="Jensen G.J."/>
            <person name="Kyrpides N.C."/>
            <person name="Koonin E.V."/>
            <person name="Woyke T."/>
        </authorList>
    </citation>
    <scope>NUCLEOTIDE SEQUENCE</scope>
    <source>
        <strain evidence="2">ILV1</strain>
    </source>
</reference>
<protein>
    <submittedName>
        <fullName evidence="2">Uncharacterized protein</fullName>
    </submittedName>
</protein>
<organism evidence="2">
    <name type="scientific">Indivirus ILV1</name>
    <dbReference type="NCBI Taxonomy" id="1977633"/>
    <lineage>
        <taxon>Viruses</taxon>
        <taxon>Varidnaviria</taxon>
        <taxon>Bamfordvirae</taxon>
        <taxon>Nucleocytoviricota</taxon>
        <taxon>Megaviricetes</taxon>
        <taxon>Imitervirales</taxon>
        <taxon>Mimiviridae</taxon>
        <taxon>Klosneuvirinae</taxon>
        <taxon>Indivirus</taxon>
    </lineage>
</organism>
<evidence type="ECO:0000313" key="2">
    <source>
        <dbReference type="EMBL" id="ARF09890.1"/>
    </source>
</evidence>
<evidence type="ECO:0000256" key="1">
    <source>
        <dbReference type="SAM" id="Coils"/>
    </source>
</evidence>
<name>A0A1V0SDT5_9VIRU</name>
<proteinExistence type="predicted"/>
<gene>
    <name evidence="2" type="ORF">Indivirus_5_13</name>
</gene>
<sequence>MVKQLPEELNLLKNEIKKIPLRTVYMICASQVIYGNQYLEQILLIENPERYTFKSSVLFMTQTGYSIEFNDGIPSTLVQYTLIINLHNDLNKNGLIMENCIINESFFHKCFIHPRLIGDFNNIKSCKDLKYILINQIQYDDIPLESIIYIKKETEKINLYNLHHMNLINDYICDIRNMINDIIKNINNYDHQVKELKNKKKINEEIIKSIISNLPNMNIFNEFSVNLKEWMNKSKKKIIITHR</sequence>